<dbReference type="Pfam" id="PF01934">
    <property type="entry name" value="HepT-like"/>
    <property type="match status" value="1"/>
</dbReference>
<evidence type="ECO:0000313" key="6">
    <source>
        <dbReference type="EMBL" id="MBO0349465.1"/>
    </source>
</evidence>
<evidence type="ECO:0000256" key="3">
    <source>
        <dbReference type="ARBA" id="ARBA00022722"/>
    </source>
</evidence>
<gene>
    <name evidence="6" type="ORF">J0895_10165</name>
</gene>
<keyword evidence="3" id="KW-0540">Nuclease</keyword>
<evidence type="ECO:0000256" key="2">
    <source>
        <dbReference type="ARBA" id="ARBA00022649"/>
    </source>
</evidence>
<reference evidence="6 7" key="1">
    <citation type="submission" date="2021-03" db="EMBL/GenBank/DDBJ databases">
        <title>Metabolic Capacity of the Antarctic Cyanobacterium Phormidium pseudopriestleyi that Sustains Oxygenic Photosynthesis in the Presence of Hydrogen Sulfide.</title>
        <authorList>
            <person name="Lumian J.E."/>
            <person name="Jungblut A.D."/>
            <person name="Dillon M.L."/>
            <person name="Hawes I."/>
            <person name="Doran P.T."/>
            <person name="Mackey T.J."/>
            <person name="Dick G.J."/>
            <person name="Grettenberger C.L."/>
            <person name="Sumner D.Y."/>
        </authorList>
    </citation>
    <scope>NUCLEOTIDE SEQUENCE [LARGE SCALE GENOMIC DNA]</scope>
    <source>
        <strain evidence="6 7">FRX01</strain>
    </source>
</reference>
<dbReference type="InterPro" id="IPR008201">
    <property type="entry name" value="HepT-like"/>
</dbReference>
<keyword evidence="5" id="KW-0378">Hydrolase</keyword>
<dbReference type="RefSeq" id="WP_207087988.1">
    <property type="nucleotide sequence ID" value="NZ_JAFLQW010000278.1"/>
</dbReference>
<accession>A0ABS3FQR6</accession>
<dbReference type="PANTHER" id="PTHR34139">
    <property type="entry name" value="UPF0331 PROTEIN MJ0127"/>
    <property type="match status" value="1"/>
</dbReference>
<dbReference type="PANTHER" id="PTHR34139:SF1">
    <property type="entry name" value="RNASE MJ1380-RELATED"/>
    <property type="match status" value="1"/>
</dbReference>
<keyword evidence="4" id="KW-0547">Nucleotide-binding</keyword>
<name>A0ABS3FQR6_9CYAN</name>
<proteinExistence type="predicted"/>
<comment type="caution">
    <text evidence="6">The sequence shown here is derived from an EMBL/GenBank/DDBJ whole genome shotgun (WGS) entry which is preliminary data.</text>
</comment>
<dbReference type="Proteomes" id="UP000664844">
    <property type="component" value="Unassembled WGS sequence"/>
</dbReference>
<dbReference type="InterPro" id="IPR051813">
    <property type="entry name" value="HepT_RNase_toxin"/>
</dbReference>
<sequence length="113" mass="13132">MLRDNASLLDIARFSGLILEFTESMNQDEFNGDIKTQAAVLYYLTIIGEAVKRISMEFRNQHPEIAWKEIAGMRDKVTHQYDRVKLEVVWQAVQLDIPELLEKITPLLPIEEE</sequence>
<keyword evidence="1" id="KW-0597">Phosphoprotein</keyword>
<evidence type="ECO:0000256" key="1">
    <source>
        <dbReference type="ARBA" id="ARBA00022553"/>
    </source>
</evidence>
<protein>
    <submittedName>
        <fullName evidence="6">DUF86 domain-containing protein</fullName>
    </submittedName>
</protein>
<evidence type="ECO:0000256" key="5">
    <source>
        <dbReference type="ARBA" id="ARBA00022801"/>
    </source>
</evidence>
<keyword evidence="7" id="KW-1185">Reference proteome</keyword>
<keyword evidence="2" id="KW-1277">Toxin-antitoxin system</keyword>
<dbReference type="EMBL" id="JAFLQW010000278">
    <property type="protein sequence ID" value="MBO0349465.1"/>
    <property type="molecule type" value="Genomic_DNA"/>
</dbReference>
<evidence type="ECO:0000313" key="7">
    <source>
        <dbReference type="Proteomes" id="UP000664844"/>
    </source>
</evidence>
<organism evidence="6 7">
    <name type="scientific">Phormidium pseudopriestleyi FRX01</name>
    <dbReference type="NCBI Taxonomy" id="1759528"/>
    <lineage>
        <taxon>Bacteria</taxon>
        <taxon>Bacillati</taxon>
        <taxon>Cyanobacteriota</taxon>
        <taxon>Cyanophyceae</taxon>
        <taxon>Oscillatoriophycideae</taxon>
        <taxon>Oscillatoriales</taxon>
        <taxon>Oscillatoriaceae</taxon>
        <taxon>Phormidium</taxon>
    </lineage>
</organism>
<evidence type="ECO:0000256" key="4">
    <source>
        <dbReference type="ARBA" id="ARBA00022741"/>
    </source>
</evidence>